<feature type="transmembrane region" description="Helical" evidence="1">
    <location>
        <begin position="265"/>
        <end position="287"/>
    </location>
</feature>
<keyword evidence="1" id="KW-0472">Membrane</keyword>
<sequence>MLKLNLKLILSLLFFLVVSFYYNNIAIIVIAILLNLMGMFFNNVCFKNNKDNSFEIFQLFFLIYSIYAFIINEVYIESGYDDYFIAIDSSKFFANTQNLLAFKSYINSITSIEGNYLLTETRGFYYISVTVGYLANFIQTNTYYIQLMIITFISSLLISTVYNLLNLYIDHKQSYYYAIVYGLFSFTFAYSANILRDVHISVLFALGFYYFLKYKTPNNLIRLGIILYLLSLFRPEHAAFFGVIILLYIYIVIFNSNLTITKKLLWSVFGSTILLIIFFRFNVLYILELFSSTSQRYSELNTEDATQDGLGAALLNLPPGIKHIARATYSQILPFPITSGLSTSRGIIKLLAFPVMLGGIFWFLVWVVSLSRIKNLKFFTIDYKYLLLLSLLFLVFASAASGDFRRLMAVYPLIYLFAVSTYISLSKSQKFRIVGGGIIIYISLHVVYISLKFL</sequence>
<evidence type="ECO:0000256" key="1">
    <source>
        <dbReference type="SAM" id="Phobius"/>
    </source>
</evidence>
<reference evidence="3" key="1">
    <citation type="journal article" date="2019" name="Int. J. Syst. Evol. Microbiol.">
        <title>The Global Catalogue of Microorganisms (GCM) 10K type strain sequencing project: providing services to taxonomists for standard genome sequencing and annotation.</title>
        <authorList>
            <consortium name="The Broad Institute Genomics Platform"/>
            <consortium name="The Broad Institute Genome Sequencing Center for Infectious Disease"/>
            <person name="Wu L."/>
            <person name="Ma J."/>
        </authorList>
    </citation>
    <scope>NUCLEOTIDE SEQUENCE [LARGE SCALE GENOMIC DNA]</scope>
    <source>
        <strain evidence="3">KCTC 22209</strain>
    </source>
</reference>
<keyword evidence="1" id="KW-0812">Transmembrane</keyword>
<feature type="transmembrane region" description="Helical" evidence="1">
    <location>
        <begin position="226"/>
        <end position="253"/>
    </location>
</feature>
<feature type="transmembrane region" description="Helical" evidence="1">
    <location>
        <begin position="143"/>
        <end position="162"/>
    </location>
</feature>
<comment type="caution">
    <text evidence="2">The sequence shown here is derived from an EMBL/GenBank/DDBJ whole genome shotgun (WGS) entry which is preliminary data.</text>
</comment>
<evidence type="ECO:0000313" key="3">
    <source>
        <dbReference type="Proteomes" id="UP001597509"/>
    </source>
</evidence>
<dbReference type="RefSeq" id="WP_380922785.1">
    <property type="nucleotide sequence ID" value="NZ_JBHUPE010000007.1"/>
</dbReference>
<accession>A0ABW5YZB2</accession>
<feature type="transmembrane region" description="Helical" evidence="1">
    <location>
        <begin position="174"/>
        <end position="192"/>
    </location>
</feature>
<keyword evidence="1" id="KW-1133">Transmembrane helix</keyword>
<feature type="transmembrane region" description="Helical" evidence="1">
    <location>
        <begin position="431"/>
        <end position="451"/>
    </location>
</feature>
<dbReference type="EMBL" id="JBHUPE010000007">
    <property type="protein sequence ID" value="MFD2905884.1"/>
    <property type="molecule type" value="Genomic_DNA"/>
</dbReference>
<gene>
    <name evidence="2" type="ORF">ACFS6I_18290</name>
</gene>
<evidence type="ECO:0008006" key="4">
    <source>
        <dbReference type="Google" id="ProtNLM"/>
    </source>
</evidence>
<name>A0ABW5YZB2_9SPHI</name>
<feature type="transmembrane region" description="Helical" evidence="1">
    <location>
        <begin position="350"/>
        <end position="371"/>
    </location>
</feature>
<proteinExistence type="predicted"/>
<feature type="transmembrane region" description="Helical" evidence="1">
    <location>
        <begin position="407"/>
        <end position="425"/>
    </location>
</feature>
<keyword evidence="3" id="KW-1185">Reference proteome</keyword>
<organism evidence="2 3">
    <name type="scientific">Sphingobacterium anhuiense</name>
    <dbReference type="NCBI Taxonomy" id="493780"/>
    <lineage>
        <taxon>Bacteria</taxon>
        <taxon>Pseudomonadati</taxon>
        <taxon>Bacteroidota</taxon>
        <taxon>Sphingobacteriia</taxon>
        <taxon>Sphingobacteriales</taxon>
        <taxon>Sphingobacteriaceae</taxon>
        <taxon>Sphingobacterium</taxon>
    </lineage>
</organism>
<evidence type="ECO:0000313" key="2">
    <source>
        <dbReference type="EMBL" id="MFD2905884.1"/>
    </source>
</evidence>
<feature type="transmembrane region" description="Helical" evidence="1">
    <location>
        <begin position="12"/>
        <end position="36"/>
    </location>
</feature>
<feature type="transmembrane region" description="Helical" evidence="1">
    <location>
        <begin position="383"/>
        <end position="400"/>
    </location>
</feature>
<feature type="transmembrane region" description="Helical" evidence="1">
    <location>
        <begin position="56"/>
        <end position="76"/>
    </location>
</feature>
<protein>
    <recommendedName>
        <fullName evidence="4">Glycosyltransferase RgtA/B/C/D-like domain-containing protein</fullName>
    </recommendedName>
</protein>
<dbReference type="Proteomes" id="UP001597509">
    <property type="component" value="Unassembled WGS sequence"/>
</dbReference>